<dbReference type="SUPFAM" id="SSF54447">
    <property type="entry name" value="ssDNA-binding transcriptional regulator domain"/>
    <property type="match status" value="1"/>
</dbReference>
<gene>
    <name evidence="9" type="ORF">H696_01253</name>
</gene>
<sequence length="203" mass="21821">MTRWAASILCPSSCIDTSAANLLSPTPGPARVALHRSTGQNTVVVTKPKKDKSTPSKSSTKSSKRSRADSDSDSSGASDSDSDSESERKRRKKAKAAKRRSADSDSDASDAEPEAPAPKKAVSKSGYPENSAGEICFKLSDFKHVTLSSFRGVKYVNIREYYNAPNGQVLPTKKGIMLNAAQWAELVDQVATIDRAYRGLPPK</sequence>
<evidence type="ECO:0000256" key="7">
    <source>
        <dbReference type="SAM" id="MobiDB-lite"/>
    </source>
</evidence>
<dbReference type="GeneID" id="20525978"/>
<evidence type="ECO:0000256" key="3">
    <source>
        <dbReference type="ARBA" id="ARBA00023015"/>
    </source>
</evidence>
<dbReference type="RefSeq" id="XP_009493413.1">
    <property type="nucleotide sequence ID" value="XM_009495138.1"/>
</dbReference>
<proteinExistence type="inferred from homology"/>
<protein>
    <recommendedName>
        <fullName evidence="8">Transcriptional coactivator p15 (PC4) C-terminal domain-containing protein</fullName>
    </recommendedName>
</protein>
<evidence type="ECO:0000256" key="2">
    <source>
        <dbReference type="ARBA" id="ARBA00009001"/>
    </source>
</evidence>
<evidence type="ECO:0000256" key="1">
    <source>
        <dbReference type="ARBA" id="ARBA00004123"/>
    </source>
</evidence>
<dbReference type="InterPro" id="IPR003173">
    <property type="entry name" value="PC4_C"/>
</dbReference>
<accession>A0A058ZBR3</accession>
<dbReference type="InterPro" id="IPR045125">
    <property type="entry name" value="Sub1/Tcp4-like"/>
</dbReference>
<keyword evidence="4" id="KW-0238">DNA-binding</keyword>
<dbReference type="AlphaFoldDB" id="A0A058ZBR3"/>
<dbReference type="STRING" id="691883.A0A058ZBR3"/>
<feature type="region of interest" description="Disordered" evidence="7">
    <location>
        <begin position="23"/>
        <end position="128"/>
    </location>
</feature>
<dbReference type="Gene3D" id="2.30.31.10">
    <property type="entry name" value="Transcriptional Coactivator Pc4, Chain A"/>
    <property type="match status" value="1"/>
</dbReference>
<reference evidence="9" key="1">
    <citation type="submission" date="2013-04" db="EMBL/GenBank/DDBJ databases">
        <title>The Genome Sequence of Fonticula alba ATCC 38817.</title>
        <authorList>
            <consortium name="The Broad Institute Genomics Platform"/>
            <person name="Russ C."/>
            <person name="Cuomo C."/>
            <person name="Burger G."/>
            <person name="Gray M.W."/>
            <person name="Holland P.W.H."/>
            <person name="King N."/>
            <person name="Lang F.B.F."/>
            <person name="Roger A.J."/>
            <person name="Ruiz-Trillo I."/>
            <person name="Brown M."/>
            <person name="Walker B."/>
            <person name="Young S."/>
            <person name="Zeng Q."/>
            <person name="Gargeya S."/>
            <person name="Fitzgerald M."/>
            <person name="Haas B."/>
            <person name="Abouelleil A."/>
            <person name="Allen A.W."/>
            <person name="Alvarado L."/>
            <person name="Arachchi H.M."/>
            <person name="Berlin A.M."/>
            <person name="Chapman S.B."/>
            <person name="Gainer-Dewar J."/>
            <person name="Goldberg J."/>
            <person name="Griggs A."/>
            <person name="Gujja S."/>
            <person name="Hansen M."/>
            <person name="Howarth C."/>
            <person name="Imamovic A."/>
            <person name="Ireland A."/>
            <person name="Larimer J."/>
            <person name="McCowan C."/>
            <person name="Murphy C."/>
            <person name="Pearson M."/>
            <person name="Poon T.W."/>
            <person name="Priest M."/>
            <person name="Roberts A."/>
            <person name="Saif S."/>
            <person name="Shea T."/>
            <person name="Sisk P."/>
            <person name="Sykes S."/>
            <person name="Wortman J."/>
            <person name="Nusbaum C."/>
            <person name="Birren B."/>
        </authorList>
    </citation>
    <scope>NUCLEOTIDE SEQUENCE [LARGE SCALE GENOMIC DNA]</scope>
    <source>
        <strain evidence="9">ATCC 38817</strain>
    </source>
</reference>
<evidence type="ECO:0000259" key="8">
    <source>
        <dbReference type="Pfam" id="PF02229"/>
    </source>
</evidence>
<dbReference type="EMBL" id="KB932202">
    <property type="protein sequence ID" value="KCV71834.1"/>
    <property type="molecule type" value="Genomic_DNA"/>
</dbReference>
<comment type="similarity">
    <text evidence="2">Belongs to the transcriptional coactivator PC4 family.</text>
</comment>
<dbReference type="Pfam" id="PF02229">
    <property type="entry name" value="PC4"/>
    <property type="match status" value="1"/>
</dbReference>
<evidence type="ECO:0000256" key="5">
    <source>
        <dbReference type="ARBA" id="ARBA00023163"/>
    </source>
</evidence>
<evidence type="ECO:0000313" key="10">
    <source>
        <dbReference type="Proteomes" id="UP000030693"/>
    </source>
</evidence>
<comment type="subcellular location">
    <subcellularLocation>
        <location evidence="1">Nucleus</location>
    </subcellularLocation>
</comment>
<dbReference type="PANTHER" id="PTHR13215">
    <property type="entry name" value="RNA POLYMERASE II TRANSCRIPTIONAL COACTIVATOR"/>
    <property type="match status" value="1"/>
</dbReference>
<evidence type="ECO:0000313" key="9">
    <source>
        <dbReference type="EMBL" id="KCV71834.1"/>
    </source>
</evidence>
<evidence type="ECO:0000256" key="4">
    <source>
        <dbReference type="ARBA" id="ARBA00023125"/>
    </source>
</evidence>
<feature type="domain" description="Transcriptional coactivator p15 (PC4) C-terminal" evidence="8">
    <location>
        <begin position="137"/>
        <end position="188"/>
    </location>
</feature>
<keyword evidence="5" id="KW-0804">Transcription</keyword>
<organism evidence="9">
    <name type="scientific">Fonticula alba</name>
    <name type="common">Slime mold</name>
    <dbReference type="NCBI Taxonomy" id="691883"/>
    <lineage>
        <taxon>Eukaryota</taxon>
        <taxon>Rotosphaerida</taxon>
        <taxon>Fonticulaceae</taxon>
        <taxon>Fonticula</taxon>
    </lineage>
</organism>
<dbReference type="GO" id="GO:0003713">
    <property type="term" value="F:transcription coactivator activity"/>
    <property type="evidence" value="ECO:0007669"/>
    <property type="project" value="InterPro"/>
</dbReference>
<keyword evidence="6" id="KW-0539">Nucleus</keyword>
<feature type="compositionally biased region" description="Acidic residues" evidence="7">
    <location>
        <begin position="104"/>
        <end position="113"/>
    </location>
</feature>
<evidence type="ECO:0000256" key="6">
    <source>
        <dbReference type="ARBA" id="ARBA00023242"/>
    </source>
</evidence>
<keyword evidence="10" id="KW-1185">Reference proteome</keyword>
<dbReference type="GO" id="GO:0005634">
    <property type="term" value="C:nucleus"/>
    <property type="evidence" value="ECO:0007669"/>
    <property type="project" value="UniProtKB-SubCell"/>
</dbReference>
<keyword evidence="3" id="KW-0805">Transcription regulation</keyword>
<feature type="compositionally biased region" description="Basic residues" evidence="7">
    <location>
        <begin position="89"/>
        <end position="99"/>
    </location>
</feature>
<dbReference type="GO" id="GO:0003677">
    <property type="term" value="F:DNA binding"/>
    <property type="evidence" value="ECO:0007669"/>
    <property type="project" value="UniProtKB-KW"/>
</dbReference>
<dbReference type="OrthoDB" id="2505440at2759"/>
<dbReference type="eggNOG" id="KOG2712">
    <property type="taxonomic scope" value="Eukaryota"/>
</dbReference>
<name>A0A058ZBR3_FONAL</name>
<dbReference type="Proteomes" id="UP000030693">
    <property type="component" value="Unassembled WGS sequence"/>
</dbReference>
<dbReference type="InterPro" id="IPR009044">
    <property type="entry name" value="ssDNA-bd_transcriptional_reg"/>
</dbReference>
<dbReference type="GO" id="GO:0060261">
    <property type="term" value="P:positive regulation of transcription initiation by RNA polymerase II"/>
    <property type="evidence" value="ECO:0007669"/>
    <property type="project" value="InterPro"/>
</dbReference>